<accession>A0A2J8R9H5</accession>
<feature type="non-terminal residue" evidence="3">
    <location>
        <position position="1"/>
    </location>
</feature>
<name>A0A2J8R9H5_PONAB</name>
<protein>
    <submittedName>
        <fullName evidence="2">TCF3 isoform 19</fullName>
    </submittedName>
    <submittedName>
        <fullName evidence="3">TCF3 isoform 20</fullName>
    </submittedName>
</protein>
<evidence type="ECO:0000313" key="2">
    <source>
        <dbReference type="EMBL" id="PNJ05163.1"/>
    </source>
</evidence>
<dbReference type="EMBL" id="NDHI03003726">
    <property type="protein sequence ID" value="PNJ05163.1"/>
    <property type="molecule type" value="Genomic_DNA"/>
</dbReference>
<evidence type="ECO:0000256" key="1">
    <source>
        <dbReference type="SAM" id="MobiDB-lite"/>
    </source>
</evidence>
<reference evidence="3" key="1">
    <citation type="submission" date="2017-12" db="EMBL/GenBank/DDBJ databases">
        <title>High-resolution comparative analysis of great ape genomes.</title>
        <authorList>
            <person name="Pollen A."/>
            <person name="Hastie A."/>
            <person name="Hormozdiari F."/>
            <person name="Dougherty M."/>
            <person name="Liu R."/>
            <person name="Chaisson M."/>
            <person name="Hoppe E."/>
            <person name="Hill C."/>
            <person name="Pang A."/>
            <person name="Hillier L."/>
            <person name="Baker C."/>
            <person name="Armstrong J."/>
            <person name="Shendure J."/>
            <person name="Paten B."/>
            <person name="Wilson R."/>
            <person name="Chao H."/>
            <person name="Schneider V."/>
            <person name="Ventura M."/>
            <person name="Kronenberg Z."/>
            <person name="Murali S."/>
            <person name="Gordon D."/>
            <person name="Cantsilieris S."/>
            <person name="Munson K."/>
            <person name="Nelson B."/>
            <person name="Raja A."/>
            <person name="Underwood J."/>
            <person name="Diekhans M."/>
            <person name="Fiddes I."/>
            <person name="Haussler D."/>
            <person name="Eichler E."/>
        </authorList>
    </citation>
    <scope>NUCLEOTIDE SEQUENCE [LARGE SCALE GENOMIC DNA]</scope>
    <source>
        <strain evidence="3">Susie</strain>
    </source>
</reference>
<feature type="compositionally biased region" description="Basic and acidic residues" evidence="1">
    <location>
        <begin position="21"/>
        <end position="43"/>
    </location>
</feature>
<feature type="compositionally biased region" description="Basic and acidic residues" evidence="1">
    <location>
        <begin position="1"/>
        <end position="10"/>
    </location>
</feature>
<dbReference type="EMBL" id="NDHI03003726">
    <property type="protein sequence ID" value="PNJ05164.1"/>
    <property type="molecule type" value="Genomic_DNA"/>
</dbReference>
<gene>
    <name evidence="3" type="ORF">CR201_G0052482</name>
</gene>
<sequence length="51" mass="5479">AAASEIKREEKEDEENTSAADHSEEEKKELKAPRARTRAEGRAGEGAPGGQ</sequence>
<comment type="caution">
    <text evidence="3">The sequence shown here is derived from an EMBL/GenBank/DDBJ whole genome shotgun (WGS) entry which is preliminary data.</text>
</comment>
<evidence type="ECO:0000313" key="3">
    <source>
        <dbReference type="EMBL" id="PNJ05164.1"/>
    </source>
</evidence>
<organism evidence="3">
    <name type="scientific">Pongo abelii</name>
    <name type="common">Sumatran orangutan</name>
    <name type="synonym">Pongo pygmaeus abelii</name>
    <dbReference type="NCBI Taxonomy" id="9601"/>
    <lineage>
        <taxon>Eukaryota</taxon>
        <taxon>Metazoa</taxon>
        <taxon>Chordata</taxon>
        <taxon>Craniata</taxon>
        <taxon>Vertebrata</taxon>
        <taxon>Euteleostomi</taxon>
        <taxon>Mammalia</taxon>
        <taxon>Eutheria</taxon>
        <taxon>Euarchontoglires</taxon>
        <taxon>Primates</taxon>
        <taxon>Haplorrhini</taxon>
        <taxon>Catarrhini</taxon>
        <taxon>Hominidae</taxon>
        <taxon>Pongo</taxon>
    </lineage>
</organism>
<dbReference type="AlphaFoldDB" id="A0A2J8R9H5"/>
<feature type="region of interest" description="Disordered" evidence="1">
    <location>
        <begin position="1"/>
        <end position="51"/>
    </location>
</feature>
<proteinExistence type="predicted"/>